<sequence>MCDNFSYWAVDNPQDELWKDYRGWNVERPYAFQNTPSILLHHKGPPENHLPPSILVLPASLLHFDIRVPSRSVTNSNSLDNAFKPVRFPMVPAFYDAIIDTVHGLPSPFTHRRLYNRLLICQADLSLHTVSDKGVCTAKTGELIPACVRVPEEVKKRE</sequence>
<evidence type="ECO:0000313" key="1">
    <source>
        <dbReference type="EMBL" id="KAK7694408.1"/>
    </source>
</evidence>
<keyword evidence="2" id="KW-1185">Reference proteome</keyword>
<comment type="caution">
    <text evidence="1">The sequence shown here is derived from an EMBL/GenBank/DDBJ whole genome shotgun (WGS) entry which is preliminary data.</text>
</comment>
<dbReference type="Proteomes" id="UP001385951">
    <property type="component" value="Unassembled WGS sequence"/>
</dbReference>
<dbReference type="EMBL" id="JASBNA010000002">
    <property type="protein sequence ID" value="KAK7694408.1"/>
    <property type="molecule type" value="Genomic_DNA"/>
</dbReference>
<organism evidence="1 2">
    <name type="scientific">Cerrena zonata</name>
    <dbReference type="NCBI Taxonomy" id="2478898"/>
    <lineage>
        <taxon>Eukaryota</taxon>
        <taxon>Fungi</taxon>
        <taxon>Dikarya</taxon>
        <taxon>Basidiomycota</taxon>
        <taxon>Agaricomycotina</taxon>
        <taxon>Agaricomycetes</taxon>
        <taxon>Polyporales</taxon>
        <taxon>Cerrenaceae</taxon>
        <taxon>Cerrena</taxon>
    </lineage>
</organism>
<accession>A0AAW0GLE6</accession>
<reference evidence="1 2" key="1">
    <citation type="submission" date="2022-09" db="EMBL/GenBank/DDBJ databases">
        <authorList>
            <person name="Palmer J.M."/>
        </authorList>
    </citation>
    <scope>NUCLEOTIDE SEQUENCE [LARGE SCALE GENOMIC DNA]</scope>
    <source>
        <strain evidence="1 2">DSM 7382</strain>
    </source>
</reference>
<evidence type="ECO:0000313" key="2">
    <source>
        <dbReference type="Proteomes" id="UP001385951"/>
    </source>
</evidence>
<protein>
    <submittedName>
        <fullName evidence="1">Uncharacterized protein</fullName>
    </submittedName>
</protein>
<dbReference type="AlphaFoldDB" id="A0AAW0GLE6"/>
<name>A0AAW0GLE6_9APHY</name>
<gene>
    <name evidence="1" type="ORF">QCA50_001594</name>
</gene>
<proteinExistence type="predicted"/>